<reference evidence="2 3" key="1">
    <citation type="submission" date="2016-11" db="EMBL/GenBank/DDBJ databases">
        <authorList>
            <person name="Jaros S."/>
            <person name="Januszkiewicz K."/>
            <person name="Wedrychowicz H."/>
        </authorList>
    </citation>
    <scope>NUCLEOTIDE SEQUENCE [LARGE SCALE GENOMIC DNA]</scope>
    <source>
        <strain evidence="2 3">DSM 6792</strain>
    </source>
</reference>
<dbReference type="AlphaFoldDB" id="A0A1M5SMH0"/>
<name>A0A1M5SMH0_FLAJO</name>
<feature type="chain" id="PRO_5012680356" description="GLPGLI family protein" evidence="1">
    <location>
        <begin position="19"/>
        <end position="243"/>
    </location>
</feature>
<dbReference type="EMBL" id="FQWH01000010">
    <property type="protein sequence ID" value="SHH39717.1"/>
    <property type="molecule type" value="Genomic_DNA"/>
</dbReference>
<evidence type="ECO:0000313" key="2">
    <source>
        <dbReference type="EMBL" id="SHH39717.1"/>
    </source>
</evidence>
<feature type="signal peptide" evidence="1">
    <location>
        <begin position="1"/>
        <end position="18"/>
    </location>
</feature>
<accession>A0A1M5SMH0</accession>
<dbReference type="RefSeq" id="WP_073410464.1">
    <property type="nucleotide sequence ID" value="NZ_FQWH01000010.1"/>
</dbReference>
<evidence type="ECO:0008006" key="4">
    <source>
        <dbReference type="Google" id="ProtNLM"/>
    </source>
</evidence>
<evidence type="ECO:0000313" key="3">
    <source>
        <dbReference type="Proteomes" id="UP000184112"/>
    </source>
</evidence>
<organism evidence="2 3">
    <name type="scientific">Flavobacterium johnsoniae</name>
    <name type="common">Cytophaga johnsonae</name>
    <dbReference type="NCBI Taxonomy" id="986"/>
    <lineage>
        <taxon>Bacteria</taxon>
        <taxon>Pseudomonadati</taxon>
        <taxon>Bacteroidota</taxon>
        <taxon>Flavobacteriia</taxon>
        <taxon>Flavobacteriales</taxon>
        <taxon>Flavobacteriaceae</taxon>
        <taxon>Flavobacterium</taxon>
    </lineage>
</organism>
<dbReference type="Proteomes" id="UP000184112">
    <property type="component" value="Unassembled WGS sequence"/>
</dbReference>
<sequence>MKKIILFICLVFSFNLWSQNLCRTQILEQEELFQKNELNKYSKYDFSKLWTQTDNTLIYGIIGDNYQRILIKLISVKRNPSKNNEYLVSGKSMVKSNICDFSGKITITKVQEIKKLRFGVDDEYKTAGIKNQGLLAASYEFVENKQQKSSGKFLGTIQTLWYLNKNDLMNYNDIESYSDKYFNNAFIGIWKSNNSAKEKICNWADYRVPNVNCDFDLGAGELSVSDKYQKNGWWIKPKSKWWL</sequence>
<protein>
    <recommendedName>
        <fullName evidence="4">GLPGLI family protein</fullName>
    </recommendedName>
</protein>
<gene>
    <name evidence="2" type="ORF">SAMN05444388_11057</name>
</gene>
<evidence type="ECO:0000256" key="1">
    <source>
        <dbReference type="SAM" id="SignalP"/>
    </source>
</evidence>
<keyword evidence="1" id="KW-0732">Signal</keyword>
<proteinExistence type="predicted"/>